<sequence length="82" mass="9164">MRALLKETDLLLTKLTANNDFAFKLMTAAQASDRKEVEKLIKSAGVMTKSKISFNPDSIRMELGPDIESSDCCKLAISLRWN</sequence>
<organism evidence="1 2">
    <name type="scientific">Bacillus aerolatus</name>
    <dbReference type="NCBI Taxonomy" id="2653354"/>
    <lineage>
        <taxon>Bacteria</taxon>
        <taxon>Bacillati</taxon>
        <taxon>Bacillota</taxon>
        <taxon>Bacilli</taxon>
        <taxon>Bacillales</taxon>
        <taxon>Bacillaceae</taxon>
        <taxon>Bacillus</taxon>
    </lineage>
</organism>
<dbReference type="AlphaFoldDB" id="A0A6I1FLH3"/>
<dbReference type="Proteomes" id="UP000429595">
    <property type="component" value="Unassembled WGS sequence"/>
</dbReference>
<keyword evidence="2" id="KW-1185">Reference proteome</keyword>
<gene>
    <name evidence="1" type="ORF">F9802_03740</name>
</gene>
<accession>A0A6I1FLH3</accession>
<dbReference type="InterPro" id="IPR058870">
    <property type="entry name" value="YuzC"/>
</dbReference>
<protein>
    <submittedName>
        <fullName evidence="1">Uncharacterized protein</fullName>
    </submittedName>
</protein>
<dbReference type="EMBL" id="WEIO01000002">
    <property type="protein sequence ID" value="KAB7707833.1"/>
    <property type="molecule type" value="Genomic_DNA"/>
</dbReference>
<evidence type="ECO:0000313" key="2">
    <source>
        <dbReference type="Proteomes" id="UP000429595"/>
    </source>
</evidence>
<comment type="caution">
    <text evidence="1">The sequence shown here is derived from an EMBL/GenBank/DDBJ whole genome shotgun (WGS) entry which is preliminary data.</text>
</comment>
<evidence type="ECO:0000313" key="1">
    <source>
        <dbReference type="EMBL" id="KAB7707833.1"/>
    </source>
</evidence>
<dbReference type="Pfam" id="PF26344">
    <property type="entry name" value="YuzC"/>
    <property type="match status" value="1"/>
</dbReference>
<dbReference type="RefSeq" id="WP_152149820.1">
    <property type="nucleotide sequence ID" value="NZ_WEIO01000002.1"/>
</dbReference>
<reference evidence="1 2" key="1">
    <citation type="submission" date="2019-10" db="EMBL/GenBank/DDBJ databases">
        <title>Bacillus aerolatum sp. nov., isolated from bioaerosol of sport playgrounds.</title>
        <authorList>
            <person name="Chen P."/>
            <person name="Zhang G."/>
        </authorList>
    </citation>
    <scope>NUCLEOTIDE SEQUENCE [LARGE SCALE GENOMIC DNA]</scope>
    <source>
        <strain evidence="1 2">CX253</strain>
    </source>
</reference>
<proteinExistence type="predicted"/>
<name>A0A6I1FLH3_9BACI</name>